<dbReference type="PROSITE" id="PS00028">
    <property type="entry name" value="ZINC_FINGER_C2H2_1"/>
    <property type="match status" value="3"/>
</dbReference>
<evidence type="ECO:0000256" key="5">
    <source>
        <dbReference type="PROSITE-ProRule" id="PRU00042"/>
    </source>
</evidence>
<evidence type="ECO:0000313" key="8">
    <source>
        <dbReference type="Proteomes" id="UP000230002"/>
    </source>
</evidence>
<proteinExistence type="predicted"/>
<gene>
    <name evidence="7" type="ORF">GSI_11402</name>
</gene>
<evidence type="ECO:0000256" key="3">
    <source>
        <dbReference type="ARBA" id="ARBA00022771"/>
    </source>
</evidence>
<dbReference type="OrthoDB" id="6077919at2759"/>
<dbReference type="Proteomes" id="UP000230002">
    <property type="component" value="Unassembled WGS sequence"/>
</dbReference>
<dbReference type="Gene3D" id="3.30.160.60">
    <property type="entry name" value="Classic Zinc Finger"/>
    <property type="match status" value="3"/>
</dbReference>
<dbReference type="AlphaFoldDB" id="A0A2G8RVW7"/>
<accession>A0A2G8RVW7</accession>
<keyword evidence="2" id="KW-0677">Repeat</keyword>
<reference evidence="7 8" key="1">
    <citation type="journal article" date="2015" name="Sci. Rep.">
        <title>Chromosome-level genome map provides insights into diverse defense mechanisms in the medicinal fungus Ganoderma sinense.</title>
        <authorList>
            <person name="Zhu Y."/>
            <person name="Xu J."/>
            <person name="Sun C."/>
            <person name="Zhou S."/>
            <person name="Xu H."/>
            <person name="Nelson D.R."/>
            <person name="Qian J."/>
            <person name="Song J."/>
            <person name="Luo H."/>
            <person name="Xiang L."/>
            <person name="Li Y."/>
            <person name="Xu Z."/>
            <person name="Ji A."/>
            <person name="Wang L."/>
            <person name="Lu S."/>
            <person name="Hayward A."/>
            <person name="Sun W."/>
            <person name="Li X."/>
            <person name="Schwartz D.C."/>
            <person name="Wang Y."/>
            <person name="Chen S."/>
        </authorList>
    </citation>
    <scope>NUCLEOTIDE SEQUENCE [LARGE SCALE GENOMIC DNA]</scope>
    <source>
        <strain evidence="7 8">ZZ0214-1</strain>
    </source>
</reference>
<dbReference type="SUPFAM" id="SSF57667">
    <property type="entry name" value="beta-beta-alpha zinc fingers"/>
    <property type="match status" value="1"/>
</dbReference>
<organism evidence="7 8">
    <name type="scientific">Ganoderma sinense ZZ0214-1</name>
    <dbReference type="NCBI Taxonomy" id="1077348"/>
    <lineage>
        <taxon>Eukaryota</taxon>
        <taxon>Fungi</taxon>
        <taxon>Dikarya</taxon>
        <taxon>Basidiomycota</taxon>
        <taxon>Agaricomycotina</taxon>
        <taxon>Agaricomycetes</taxon>
        <taxon>Polyporales</taxon>
        <taxon>Polyporaceae</taxon>
        <taxon>Ganoderma</taxon>
    </lineage>
</organism>
<dbReference type="EMBL" id="AYKW01000045">
    <property type="protein sequence ID" value="PIL25652.1"/>
    <property type="molecule type" value="Genomic_DNA"/>
</dbReference>
<sequence>MPRCDRCDRWFRTAQALEQHKDDSSMHHICYDCNKDFALNTALIQHFTQSPRHHYCRSCDEHFDDWDDLYDHYDEAHYYCRICNQVYESEPGLHEHRRIVHADEYCVPCKRMFRDTNALRHHQRSTLHQGRTIACPMRGCSRSFVSRAALVLHLESGGCPSRITRDMVNRIVAKLDKHGVLTDSARLLGSGSGGSGNGQETVTVTGAWATARAWNGARYECYLCHRTFAALPDLNQHLNSPAHASRAYRCPGAWRGCGATFRTLSGFCQHVESEQCGVHRFKRDRFIDGLPKGGKLLL</sequence>
<dbReference type="InterPro" id="IPR036236">
    <property type="entry name" value="Znf_C2H2_sf"/>
</dbReference>
<dbReference type="PANTHER" id="PTHR24379:SF121">
    <property type="entry name" value="C2H2-TYPE DOMAIN-CONTAINING PROTEIN"/>
    <property type="match status" value="1"/>
</dbReference>
<dbReference type="SMART" id="SM00355">
    <property type="entry name" value="ZnF_C2H2"/>
    <property type="match status" value="8"/>
</dbReference>
<keyword evidence="4" id="KW-0862">Zinc</keyword>
<feature type="domain" description="C2H2-type" evidence="6">
    <location>
        <begin position="78"/>
        <end position="106"/>
    </location>
</feature>
<evidence type="ECO:0000256" key="4">
    <source>
        <dbReference type="ARBA" id="ARBA00022833"/>
    </source>
</evidence>
<dbReference type="Pfam" id="PF12874">
    <property type="entry name" value="zf-met"/>
    <property type="match status" value="1"/>
</dbReference>
<evidence type="ECO:0000256" key="1">
    <source>
        <dbReference type="ARBA" id="ARBA00022723"/>
    </source>
</evidence>
<evidence type="ECO:0000313" key="7">
    <source>
        <dbReference type="EMBL" id="PIL25652.1"/>
    </source>
</evidence>
<dbReference type="STRING" id="1077348.A0A2G8RVW7"/>
<keyword evidence="3 5" id="KW-0863">Zinc-finger</keyword>
<evidence type="ECO:0000259" key="6">
    <source>
        <dbReference type="PROSITE" id="PS50157"/>
    </source>
</evidence>
<feature type="domain" description="C2H2-type" evidence="6">
    <location>
        <begin position="219"/>
        <end position="248"/>
    </location>
</feature>
<keyword evidence="8" id="KW-1185">Reference proteome</keyword>
<keyword evidence="1" id="KW-0479">Metal-binding</keyword>
<feature type="domain" description="C2H2-type" evidence="6">
    <location>
        <begin position="104"/>
        <end position="133"/>
    </location>
</feature>
<protein>
    <submittedName>
        <fullName evidence="7">Transcription factor</fullName>
    </submittedName>
</protein>
<dbReference type="PROSITE" id="PS50157">
    <property type="entry name" value="ZINC_FINGER_C2H2_2"/>
    <property type="match status" value="3"/>
</dbReference>
<name>A0A2G8RVW7_9APHY</name>
<dbReference type="GO" id="GO:0008270">
    <property type="term" value="F:zinc ion binding"/>
    <property type="evidence" value="ECO:0007669"/>
    <property type="project" value="UniProtKB-KW"/>
</dbReference>
<evidence type="ECO:0000256" key="2">
    <source>
        <dbReference type="ARBA" id="ARBA00022737"/>
    </source>
</evidence>
<comment type="caution">
    <text evidence="7">The sequence shown here is derived from an EMBL/GenBank/DDBJ whole genome shotgun (WGS) entry which is preliminary data.</text>
</comment>
<dbReference type="InterPro" id="IPR013087">
    <property type="entry name" value="Znf_C2H2_type"/>
</dbReference>
<dbReference type="PANTHER" id="PTHR24379">
    <property type="entry name" value="KRAB AND ZINC FINGER DOMAIN-CONTAINING"/>
    <property type="match status" value="1"/>
</dbReference>